<keyword evidence="1" id="KW-0472">Membrane</keyword>
<dbReference type="EMBL" id="CM029047">
    <property type="protein sequence ID" value="KAG2581489.1"/>
    <property type="molecule type" value="Genomic_DNA"/>
</dbReference>
<dbReference type="Proteomes" id="UP000823388">
    <property type="component" value="Chromosome 6K"/>
</dbReference>
<keyword evidence="1" id="KW-0812">Transmembrane</keyword>
<protein>
    <submittedName>
        <fullName evidence="2">Uncharacterized protein</fullName>
    </submittedName>
</protein>
<reference evidence="2" key="1">
    <citation type="submission" date="2020-05" db="EMBL/GenBank/DDBJ databases">
        <title>WGS assembly of Panicum virgatum.</title>
        <authorList>
            <person name="Lovell J.T."/>
            <person name="Jenkins J."/>
            <person name="Shu S."/>
            <person name="Juenger T.E."/>
            <person name="Schmutz J."/>
        </authorList>
    </citation>
    <scope>NUCLEOTIDE SEQUENCE</scope>
    <source>
        <strain evidence="2">AP13</strain>
    </source>
</reference>
<keyword evidence="3" id="KW-1185">Reference proteome</keyword>
<evidence type="ECO:0000256" key="1">
    <source>
        <dbReference type="SAM" id="Phobius"/>
    </source>
</evidence>
<evidence type="ECO:0000313" key="3">
    <source>
        <dbReference type="Proteomes" id="UP000823388"/>
    </source>
</evidence>
<proteinExistence type="predicted"/>
<keyword evidence="1" id="KW-1133">Transmembrane helix</keyword>
<comment type="caution">
    <text evidence="2">The sequence shown here is derived from an EMBL/GenBank/DDBJ whole genome shotgun (WGS) entry which is preliminary data.</text>
</comment>
<dbReference type="AlphaFoldDB" id="A0A8T0R9A4"/>
<feature type="transmembrane region" description="Helical" evidence="1">
    <location>
        <begin position="12"/>
        <end position="31"/>
    </location>
</feature>
<sequence>VRGAARHQVVRLLVHVPAVNHGFLLLLPAIFPGSEVQVDRVHGRRVLEVGLPCHHEHVGGDLAGVRRRLQGLLAGAVRRLPGTHLARVFDFQFFMEGTQGDQEQDPCQDEEDLHS</sequence>
<accession>A0A8T0R9A4</accession>
<name>A0A8T0R9A4_PANVG</name>
<organism evidence="2 3">
    <name type="scientific">Panicum virgatum</name>
    <name type="common">Blackwell switchgrass</name>
    <dbReference type="NCBI Taxonomy" id="38727"/>
    <lineage>
        <taxon>Eukaryota</taxon>
        <taxon>Viridiplantae</taxon>
        <taxon>Streptophyta</taxon>
        <taxon>Embryophyta</taxon>
        <taxon>Tracheophyta</taxon>
        <taxon>Spermatophyta</taxon>
        <taxon>Magnoliopsida</taxon>
        <taxon>Liliopsida</taxon>
        <taxon>Poales</taxon>
        <taxon>Poaceae</taxon>
        <taxon>PACMAD clade</taxon>
        <taxon>Panicoideae</taxon>
        <taxon>Panicodae</taxon>
        <taxon>Paniceae</taxon>
        <taxon>Panicinae</taxon>
        <taxon>Panicum</taxon>
        <taxon>Panicum sect. Hiantes</taxon>
    </lineage>
</organism>
<gene>
    <name evidence="2" type="ORF">PVAP13_6KG037200</name>
</gene>
<evidence type="ECO:0000313" key="2">
    <source>
        <dbReference type="EMBL" id="KAG2581489.1"/>
    </source>
</evidence>
<feature type="non-terminal residue" evidence="2">
    <location>
        <position position="1"/>
    </location>
</feature>